<dbReference type="OrthoDB" id="9789139at2"/>
<dbReference type="AlphaFoldDB" id="A0A285QC28"/>
<dbReference type="CDD" id="cd16413">
    <property type="entry name" value="DGQHR_domain"/>
    <property type="match status" value="1"/>
</dbReference>
<accession>A0A285QC28</accession>
<dbReference type="Pfam" id="PF14072">
    <property type="entry name" value="DndB"/>
    <property type="match status" value="1"/>
</dbReference>
<dbReference type="EMBL" id="OBMI01000001">
    <property type="protein sequence ID" value="SOB79044.1"/>
    <property type="molecule type" value="Genomic_DNA"/>
</dbReference>
<evidence type="ECO:0000313" key="1">
    <source>
        <dbReference type="EMBL" id="SOB79044.1"/>
    </source>
</evidence>
<organism evidence="1 2">
    <name type="scientific">Sphingomonas guangdongensis</name>
    <dbReference type="NCBI Taxonomy" id="1141890"/>
    <lineage>
        <taxon>Bacteria</taxon>
        <taxon>Pseudomonadati</taxon>
        <taxon>Pseudomonadota</taxon>
        <taxon>Alphaproteobacteria</taxon>
        <taxon>Sphingomonadales</taxon>
        <taxon>Sphingomonadaceae</taxon>
        <taxon>Sphingomonas</taxon>
    </lineage>
</organism>
<evidence type="ECO:0000313" key="2">
    <source>
        <dbReference type="Proteomes" id="UP000219494"/>
    </source>
</evidence>
<proteinExistence type="predicted"/>
<protein>
    <submittedName>
        <fullName evidence="1">DGQHR domain-containing protein</fullName>
    </submittedName>
</protein>
<keyword evidence="2" id="KW-1185">Reference proteome</keyword>
<dbReference type="NCBIfam" id="TIGR03187">
    <property type="entry name" value="DGQHR"/>
    <property type="match status" value="1"/>
</dbReference>
<dbReference type="InterPro" id="IPR017642">
    <property type="entry name" value="DNA_S_mod_DndB"/>
</dbReference>
<dbReference type="Proteomes" id="UP000219494">
    <property type="component" value="Unassembled WGS sequence"/>
</dbReference>
<gene>
    <name evidence="1" type="ORF">SAMN06297144_0345</name>
</gene>
<dbReference type="RefSeq" id="WP_097062287.1">
    <property type="nucleotide sequence ID" value="NZ_OBMI01000001.1"/>
</dbReference>
<sequence length="325" mass="36666">MARQEYETVRYTASLVSQGEHRFYTLTMPADVLARTCFVTNRDEDPAEGFQRLLNKSRAKEIAEYIDSGFGTIPTSVVLSAQADAEFEYSRSNKTVSFKEAPHSFLILDGQHRVYGFRLAKSDLRVPVVIYAGLSRIDETRLFIDINTTQKPVPNELLLDIRRLAQYQDDSETTLGEVFDLFDTEPNNPLLGKMSARARKRALISRVTFNAAFKPLLGLFSTPDPHRIFEIMSAYYSSTLRQISENKVGIDITNPVAFRGITMIFPDVAQRVADLHGREYLQAHFDDVTSDIYSRVKPSALKSAGNSVKAYAQVLTLAMKPRSIF</sequence>
<reference evidence="1 2" key="1">
    <citation type="submission" date="2017-07" db="EMBL/GenBank/DDBJ databases">
        <authorList>
            <person name="Sun Z.S."/>
            <person name="Albrecht U."/>
            <person name="Echele G."/>
            <person name="Lee C.C."/>
        </authorList>
    </citation>
    <scope>NUCLEOTIDE SEQUENCE [LARGE SCALE GENOMIC DNA]</scope>
    <source>
        <strain evidence="1 2">CGMCC 1.12672</strain>
    </source>
</reference>
<name>A0A285QC28_9SPHN</name>
<dbReference type="InterPro" id="IPR017601">
    <property type="entry name" value="DGQHR-contain_dom"/>
</dbReference>